<gene>
    <name evidence="1" type="ORF">PsorP6_011723</name>
</gene>
<name>A0ACC0WHK0_9STRA</name>
<accession>A0ACC0WHK0</accession>
<evidence type="ECO:0000313" key="2">
    <source>
        <dbReference type="Proteomes" id="UP001163321"/>
    </source>
</evidence>
<sequence length="105" mass="12347">MKTPVHPLWFWMGRVHRRFALVVSDYASAMMATVGMTTLVVLGYVNEYDNVKAGFSSHLYKDDNSVAKIPNLKHRWFWLWLRLMHSLFAGTDIYDGYYEFYKGTD</sequence>
<dbReference type="Proteomes" id="UP001163321">
    <property type="component" value="Chromosome 12"/>
</dbReference>
<keyword evidence="2" id="KW-1185">Reference proteome</keyword>
<protein>
    <submittedName>
        <fullName evidence="1">Uncharacterized protein</fullName>
    </submittedName>
</protein>
<dbReference type="EMBL" id="CM047591">
    <property type="protein sequence ID" value="KAI9918323.1"/>
    <property type="molecule type" value="Genomic_DNA"/>
</dbReference>
<organism evidence="1 2">
    <name type="scientific">Peronosclerospora sorghi</name>
    <dbReference type="NCBI Taxonomy" id="230839"/>
    <lineage>
        <taxon>Eukaryota</taxon>
        <taxon>Sar</taxon>
        <taxon>Stramenopiles</taxon>
        <taxon>Oomycota</taxon>
        <taxon>Peronosporomycetes</taxon>
        <taxon>Peronosporales</taxon>
        <taxon>Peronosporaceae</taxon>
        <taxon>Peronosclerospora</taxon>
    </lineage>
</organism>
<proteinExistence type="predicted"/>
<comment type="caution">
    <text evidence="1">The sequence shown here is derived from an EMBL/GenBank/DDBJ whole genome shotgun (WGS) entry which is preliminary data.</text>
</comment>
<evidence type="ECO:0000313" key="1">
    <source>
        <dbReference type="EMBL" id="KAI9918323.1"/>
    </source>
</evidence>
<reference evidence="1 2" key="1">
    <citation type="journal article" date="2022" name="bioRxiv">
        <title>The genome of the oomycete Peronosclerospora sorghi, a cosmopolitan pathogen of maize and sorghum, is inflated with dispersed pseudogenes.</title>
        <authorList>
            <person name="Fletcher K."/>
            <person name="Martin F."/>
            <person name="Isakeit T."/>
            <person name="Cavanaugh K."/>
            <person name="Magill C."/>
            <person name="Michelmore R."/>
        </authorList>
    </citation>
    <scope>NUCLEOTIDE SEQUENCE [LARGE SCALE GENOMIC DNA]</scope>
    <source>
        <strain evidence="1">P6</strain>
    </source>
</reference>